<dbReference type="AlphaFoldDB" id="A0AAN7WHE7"/>
<comment type="caution">
    <text evidence="1">The sequence shown here is derived from an EMBL/GenBank/DDBJ whole genome shotgun (WGS) entry which is preliminary data.</text>
</comment>
<protein>
    <submittedName>
        <fullName evidence="1">Uncharacterized protein</fullName>
    </submittedName>
</protein>
<organism evidence="1 2">
    <name type="scientific">Elasticomyces elasticus</name>
    <dbReference type="NCBI Taxonomy" id="574655"/>
    <lineage>
        <taxon>Eukaryota</taxon>
        <taxon>Fungi</taxon>
        <taxon>Dikarya</taxon>
        <taxon>Ascomycota</taxon>
        <taxon>Pezizomycotina</taxon>
        <taxon>Dothideomycetes</taxon>
        <taxon>Dothideomycetidae</taxon>
        <taxon>Mycosphaerellales</taxon>
        <taxon>Teratosphaeriaceae</taxon>
        <taxon>Elasticomyces</taxon>
    </lineage>
</organism>
<accession>A0AAN7WHE7</accession>
<dbReference type="EMBL" id="JAVRQU010000001">
    <property type="protein sequence ID" value="KAK5707968.1"/>
    <property type="molecule type" value="Genomic_DNA"/>
</dbReference>
<dbReference type="Proteomes" id="UP001310594">
    <property type="component" value="Unassembled WGS sequence"/>
</dbReference>
<gene>
    <name evidence="1" type="ORF">LTR97_000507</name>
</gene>
<reference evidence="1" key="1">
    <citation type="submission" date="2023-08" db="EMBL/GenBank/DDBJ databases">
        <title>Black Yeasts Isolated from many extreme environments.</title>
        <authorList>
            <person name="Coleine C."/>
            <person name="Stajich J.E."/>
            <person name="Selbmann L."/>
        </authorList>
    </citation>
    <scope>NUCLEOTIDE SEQUENCE</scope>
    <source>
        <strain evidence="1">CCFEE 5810</strain>
    </source>
</reference>
<sequence>MNDPNINGQWRAYEREDAHEHEKLLAERRMAHDVERTVRSPPVSQHTDQHHLQETFPSQGHGRMHSWGEYGAVQSIDLAGAFTNPFDYTPDRHTAPLADDLFSPRQTLSVSLQGGGRARELEALANHYGQADLRDVEAAIARRHEINNIHTPMRILGYELDRGKDSMTETLVPFWRVEAGPVQRLEALVRLFHEEVDRLAICLREPTSRTPFAARALLWKEDVLRQLMTNVGPAVDGVARRIGREVNDVIFADGGPPRL</sequence>
<name>A0AAN7WHE7_9PEZI</name>
<evidence type="ECO:0000313" key="1">
    <source>
        <dbReference type="EMBL" id="KAK5707968.1"/>
    </source>
</evidence>
<proteinExistence type="predicted"/>
<evidence type="ECO:0000313" key="2">
    <source>
        <dbReference type="Proteomes" id="UP001310594"/>
    </source>
</evidence>